<accession>A0A411PFX6</accession>
<dbReference type="EMBL" id="CP036200">
    <property type="protein sequence ID" value="QBF82463.1"/>
    <property type="molecule type" value="Genomic_DNA"/>
</dbReference>
<reference evidence="4 5" key="1">
    <citation type="submission" date="2019-02" db="EMBL/GenBank/DDBJ databases">
        <title>Shewanella sp. D4-2 isolated from Dokdo Island.</title>
        <authorList>
            <person name="Baek K."/>
        </authorList>
    </citation>
    <scope>NUCLEOTIDE SEQUENCE [LARGE SCALE GENOMIC DNA]</scope>
    <source>
        <strain evidence="4 5">D4-2</strain>
    </source>
</reference>
<name>A0A411PFX6_9GAMM</name>
<dbReference type="InterPro" id="IPR002514">
    <property type="entry name" value="Transposase_8"/>
</dbReference>
<keyword evidence="2" id="KW-0175">Coiled coil</keyword>
<evidence type="ECO:0008006" key="6">
    <source>
        <dbReference type="Google" id="ProtNLM"/>
    </source>
</evidence>
<sequence length="127" mass="14167">MQNLTTKAPLGSESTKVSDNENNSLSSLLNRASSAESRNTQVSASRRHHELSMQQTLVHEVIHHNKLVSHVAKEHGISSKKLYQWVKAAQSSANDSKQQQCEQLNLQIAQLQQQLVSLNHQLHALQA</sequence>
<evidence type="ECO:0000313" key="4">
    <source>
        <dbReference type="EMBL" id="QBF82463.1"/>
    </source>
</evidence>
<organism evidence="4 5">
    <name type="scientific">Shewanella maritima</name>
    <dbReference type="NCBI Taxonomy" id="2520507"/>
    <lineage>
        <taxon>Bacteria</taxon>
        <taxon>Pseudomonadati</taxon>
        <taxon>Pseudomonadota</taxon>
        <taxon>Gammaproteobacteria</taxon>
        <taxon>Alteromonadales</taxon>
        <taxon>Shewanellaceae</taxon>
        <taxon>Shewanella</taxon>
    </lineage>
</organism>
<evidence type="ECO:0000256" key="1">
    <source>
        <dbReference type="ARBA" id="ARBA00009964"/>
    </source>
</evidence>
<feature type="compositionally biased region" description="Polar residues" evidence="3">
    <location>
        <begin position="1"/>
        <end position="17"/>
    </location>
</feature>
<evidence type="ECO:0000313" key="5">
    <source>
        <dbReference type="Proteomes" id="UP000291106"/>
    </source>
</evidence>
<evidence type="ECO:0000256" key="3">
    <source>
        <dbReference type="SAM" id="MobiDB-lite"/>
    </source>
</evidence>
<evidence type="ECO:0000256" key="2">
    <source>
        <dbReference type="SAM" id="Coils"/>
    </source>
</evidence>
<dbReference type="RefSeq" id="WP_130598616.1">
    <property type="nucleotide sequence ID" value="NZ_CP036200.1"/>
</dbReference>
<dbReference type="GO" id="GO:0004803">
    <property type="term" value="F:transposase activity"/>
    <property type="evidence" value="ECO:0007669"/>
    <property type="project" value="InterPro"/>
</dbReference>
<dbReference type="Pfam" id="PF01527">
    <property type="entry name" value="HTH_Tnp_1"/>
    <property type="match status" value="1"/>
</dbReference>
<dbReference type="AlphaFoldDB" id="A0A411PFX6"/>
<keyword evidence="5" id="KW-1185">Reference proteome</keyword>
<feature type="region of interest" description="Disordered" evidence="3">
    <location>
        <begin position="1"/>
        <end position="51"/>
    </location>
</feature>
<dbReference type="GO" id="GO:0006313">
    <property type="term" value="P:DNA transposition"/>
    <property type="evidence" value="ECO:0007669"/>
    <property type="project" value="InterPro"/>
</dbReference>
<dbReference type="GO" id="GO:0003677">
    <property type="term" value="F:DNA binding"/>
    <property type="evidence" value="ECO:0007669"/>
    <property type="project" value="InterPro"/>
</dbReference>
<protein>
    <recommendedName>
        <fullName evidence="6">Transposase</fullName>
    </recommendedName>
</protein>
<dbReference type="SUPFAM" id="SSF46689">
    <property type="entry name" value="Homeodomain-like"/>
    <property type="match status" value="1"/>
</dbReference>
<dbReference type="KEGG" id="smai:EXU30_06945"/>
<feature type="coiled-coil region" evidence="2">
    <location>
        <begin position="94"/>
        <end position="121"/>
    </location>
</feature>
<dbReference type="InterPro" id="IPR009057">
    <property type="entry name" value="Homeodomain-like_sf"/>
</dbReference>
<proteinExistence type="inferred from homology"/>
<gene>
    <name evidence="4" type="ORF">EXU30_06945</name>
</gene>
<dbReference type="OrthoDB" id="6270715at2"/>
<feature type="compositionally biased region" description="Low complexity" evidence="3">
    <location>
        <begin position="20"/>
        <end position="38"/>
    </location>
</feature>
<dbReference type="Proteomes" id="UP000291106">
    <property type="component" value="Chromosome"/>
</dbReference>
<comment type="similarity">
    <text evidence="1">Belongs to the transposase 8 family.</text>
</comment>